<dbReference type="CDD" id="cd01722">
    <property type="entry name" value="Sm_F"/>
    <property type="match status" value="1"/>
</dbReference>
<sequence length="95" mass="10722">MTAVAVFDVRECEQESTLPPSPELVALFDDMSGLAVLKGRLHEPIRSIDPYMNLQLLNTEEWVDGSFRGNLGEVFIRCNNVLYIRGMADEESDMD</sequence>
<keyword evidence="3 10" id="KW-0507">mRNA processing</keyword>
<evidence type="ECO:0000256" key="6">
    <source>
        <dbReference type="ARBA" id="ARBA00023187"/>
    </source>
</evidence>
<dbReference type="GO" id="GO:0005685">
    <property type="term" value="C:U1 snRNP"/>
    <property type="evidence" value="ECO:0007669"/>
    <property type="project" value="TreeGrafter"/>
</dbReference>
<proteinExistence type="inferred from homology"/>
<evidence type="ECO:0000259" key="11">
    <source>
        <dbReference type="SMART" id="SM00651"/>
    </source>
</evidence>
<evidence type="ECO:0000256" key="9">
    <source>
        <dbReference type="ARBA" id="ARBA00030144"/>
    </source>
</evidence>
<evidence type="ECO:0000256" key="8">
    <source>
        <dbReference type="ARBA" id="ARBA00023274"/>
    </source>
</evidence>
<dbReference type="InterPro" id="IPR034100">
    <property type="entry name" value="Sm_F"/>
</dbReference>
<keyword evidence="5 10" id="KW-0694">RNA-binding</keyword>
<evidence type="ECO:0000313" key="12">
    <source>
        <dbReference type="EMBL" id="CAE8583032.1"/>
    </source>
</evidence>
<comment type="similarity">
    <text evidence="2 10">Belongs to the snRNP Sm proteins family. SmF/LSm6 subfamily.</text>
</comment>
<dbReference type="Proteomes" id="UP000654075">
    <property type="component" value="Unassembled WGS sequence"/>
</dbReference>
<dbReference type="GO" id="GO:0003723">
    <property type="term" value="F:RNA binding"/>
    <property type="evidence" value="ECO:0007669"/>
    <property type="project" value="UniProtKB-UniRule"/>
</dbReference>
<evidence type="ECO:0000256" key="10">
    <source>
        <dbReference type="PIRNR" id="PIRNR006609"/>
    </source>
</evidence>
<accession>A0A813D414</accession>
<name>A0A813D414_POLGL</name>
<evidence type="ECO:0000256" key="2">
    <source>
        <dbReference type="ARBA" id="ARBA00007927"/>
    </source>
</evidence>
<evidence type="ECO:0000256" key="1">
    <source>
        <dbReference type="ARBA" id="ARBA00004123"/>
    </source>
</evidence>
<dbReference type="OrthoDB" id="409625at2759"/>
<comment type="subcellular location">
    <subcellularLocation>
        <location evidence="1 10">Nucleus</location>
    </subcellularLocation>
</comment>
<comment type="caution">
    <text evidence="12">The sequence shown here is derived from an EMBL/GenBank/DDBJ whole genome shotgun (WGS) entry which is preliminary data.</text>
</comment>
<evidence type="ECO:0000313" key="13">
    <source>
        <dbReference type="Proteomes" id="UP000654075"/>
    </source>
</evidence>
<dbReference type="GO" id="GO:0034715">
    <property type="term" value="C:pICln-Sm protein complex"/>
    <property type="evidence" value="ECO:0007669"/>
    <property type="project" value="TreeGrafter"/>
</dbReference>
<dbReference type="Pfam" id="PF01423">
    <property type="entry name" value="LSM"/>
    <property type="match status" value="1"/>
</dbReference>
<keyword evidence="4 10" id="KW-0747">Spliceosome</keyword>
<dbReference type="AlphaFoldDB" id="A0A813D414"/>
<dbReference type="InterPro" id="IPR010920">
    <property type="entry name" value="LSM_dom_sf"/>
</dbReference>
<dbReference type="GO" id="GO:0071013">
    <property type="term" value="C:catalytic step 2 spliceosome"/>
    <property type="evidence" value="ECO:0007669"/>
    <property type="project" value="TreeGrafter"/>
</dbReference>
<dbReference type="PANTHER" id="PTHR11021">
    <property type="entry name" value="SMALL NUCLEAR RIBONUCLEOPROTEIN F SNRNP-F"/>
    <property type="match status" value="1"/>
</dbReference>
<gene>
    <name evidence="12" type="ORF">PGLA1383_LOCUS2020</name>
</gene>
<keyword evidence="8 10" id="KW-0687">Ribonucleoprotein</keyword>
<protein>
    <recommendedName>
        <fullName evidence="9">Sm protein F</fullName>
    </recommendedName>
</protein>
<dbReference type="PANTHER" id="PTHR11021:SF0">
    <property type="entry name" value="SMALL NUCLEAR RIBONUCLEOPROTEIN F"/>
    <property type="match status" value="1"/>
</dbReference>
<keyword evidence="6 10" id="KW-0508">mRNA splicing</keyword>
<evidence type="ECO:0000256" key="5">
    <source>
        <dbReference type="ARBA" id="ARBA00022884"/>
    </source>
</evidence>
<dbReference type="Gene3D" id="2.30.30.100">
    <property type="match status" value="1"/>
</dbReference>
<dbReference type="EMBL" id="CAJNNV010000582">
    <property type="protein sequence ID" value="CAE8583032.1"/>
    <property type="molecule type" value="Genomic_DNA"/>
</dbReference>
<dbReference type="InterPro" id="IPR001163">
    <property type="entry name" value="Sm_dom_euk/arc"/>
</dbReference>
<dbReference type="SMART" id="SM00651">
    <property type="entry name" value="Sm"/>
    <property type="match status" value="1"/>
</dbReference>
<dbReference type="InterPro" id="IPR016487">
    <property type="entry name" value="Lsm6/sSmF"/>
</dbReference>
<feature type="domain" description="Sm" evidence="11">
    <location>
        <begin position="35"/>
        <end position="86"/>
    </location>
</feature>
<evidence type="ECO:0000256" key="4">
    <source>
        <dbReference type="ARBA" id="ARBA00022728"/>
    </source>
</evidence>
<reference evidence="12" key="1">
    <citation type="submission" date="2021-02" db="EMBL/GenBank/DDBJ databases">
        <authorList>
            <person name="Dougan E. K."/>
            <person name="Rhodes N."/>
            <person name="Thang M."/>
            <person name="Chan C."/>
        </authorList>
    </citation>
    <scope>NUCLEOTIDE SEQUENCE</scope>
</reference>
<evidence type="ECO:0000256" key="3">
    <source>
        <dbReference type="ARBA" id="ARBA00022664"/>
    </source>
</evidence>
<dbReference type="SUPFAM" id="SSF50182">
    <property type="entry name" value="Sm-like ribonucleoproteins"/>
    <property type="match status" value="1"/>
</dbReference>
<dbReference type="GO" id="GO:0000398">
    <property type="term" value="P:mRNA splicing, via spliceosome"/>
    <property type="evidence" value="ECO:0007669"/>
    <property type="project" value="InterPro"/>
</dbReference>
<keyword evidence="13" id="KW-1185">Reference proteome</keyword>
<keyword evidence="7 10" id="KW-0539">Nucleus</keyword>
<evidence type="ECO:0000256" key="7">
    <source>
        <dbReference type="ARBA" id="ARBA00023242"/>
    </source>
</evidence>
<organism evidence="12 13">
    <name type="scientific">Polarella glacialis</name>
    <name type="common">Dinoflagellate</name>
    <dbReference type="NCBI Taxonomy" id="89957"/>
    <lineage>
        <taxon>Eukaryota</taxon>
        <taxon>Sar</taxon>
        <taxon>Alveolata</taxon>
        <taxon>Dinophyceae</taxon>
        <taxon>Suessiales</taxon>
        <taxon>Suessiaceae</taxon>
        <taxon>Polarella</taxon>
    </lineage>
</organism>